<comment type="caution">
    <text evidence="2">The sequence shown here is derived from an EMBL/GenBank/DDBJ whole genome shotgun (WGS) entry which is preliminary data.</text>
</comment>
<organism evidence="2 3">
    <name type="scientific">Paenibacillus amylolyticus</name>
    <dbReference type="NCBI Taxonomy" id="1451"/>
    <lineage>
        <taxon>Bacteria</taxon>
        <taxon>Bacillati</taxon>
        <taxon>Bacillota</taxon>
        <taxon>Bacilli</taxon>
        <taxon>Bacillales</taxon>
        <taxon>Paenibacillaceae</taxon>
        <taxon>Paenibacillus</taxon>
    </lineage>
</organism>
<reference evidence="3" key="2">
    <citation type="submission" date="2016-01" db="EMBL/GenBank/DDBJ databases">
        <title>Draft Genome Sequence of Paenibacillus amylolyticus Heshi-A3 that Was Isolated from Fermented Rice Bran with Aging Salted Mackerel, Which Was Named Heshiko as Traditional Fermented Seafood in Japan.</title>
        <authorList>
            <person name="Akuzawa S."/>
            <person name="Nakagawa J."/>
            <person name="Kanekatsu T."/>
            <person name="Kubota E."/>
            <person name="Ohtake R."/>
            <person name="Suzuki T."/>
            <person name="Kanesaki Y."/>
        </authorList>
    </citation>
    <scope>NUCLEOTIDE SEQUENCE [LARGE SCALE GENOMIC DNA]</scope>
    <source>
        <strain evidence="3">Heshi-A3</strain>
    </source>
</reference>
<sequence>MRLEARITRHVNRLFAHAQDTLDNRELKEEIHSNLAARIDDYISQGMSEEKAFQTAIQHIAGMDEVMSDHRRVQRVPYWTALLQSALIYSLIAWIITIPMRVLMQGSAINNLLMIVSLIVGGMYVLYLLINKSNDSATSVKTTVIRIPALVQWNRRIWWLWAALILVLWGTQAALRFGSNIWFNRPIQVDGPYQFAVIVIAFAIPLLSVIIPLVVHRAYRIVSKYEVSDVL</sequence>
<feature type="transmembrane region" description="Helical" evidence="1">
    <location>
        <begin position="108"/>
        <end position="130"/>
    </location>
</feature>
<accession>A0A100VS49</accession>
<name>A0A100VS49_PAEAM</name>
<keyword evidence="1" id="KW-0472">Membrane</keyword>
<feature type="transmembrane region" description="Helical" evidence="1">
    <location>
        <begin position="76"/>
        <end position="96"/>
    </location>
</feature>
<proteinExistence type="predicted"/>
<dbReference type="RefSeq" id="WP_062837405.1">
    <property type="nucleotide sequence ID" value="NZ_BCNV01000007.1"/>
</dbReference>
<gene>
    <name evidence="2" type="ORF">PAHA3_5151</name>
</gene>
<evidence type="ECO:0000313" key="3">
    <source>
        <dbReference type="Proteomes" id="UP000069697"/>
    </source>
</evidence>
<protein>
    <recommendedName>
        <fullName evidence="4">DUF1129 family protein</fullName>
    </recommendedName>
</protein>
<evidence type="ECO:0000256" key="1">
    <source>
        <dbReference type="SAM" id="Phobius"/>
    </source>
</evidence>
<feature type="transmembrane region" description="Helical" evidence="1">
    <location>
        <begin position="157"/>
        <end position="175"/>
    </location>
</feature>
<dbReference type="EMBL" id="BCNV01000007">
    <property type="protein sequence ID" value="GAS85030.1"/>
    <property type="molecule type" value="Genomic_DNA"/>
</dbReference>
<reference evidence="2 3" key="1">
    <citation type="journal article" date="2016" name="Genome Announc.">
        <title>Draft Genome Sequence of Paenibacillus amylolyticus Heshi-A3, Isolated from Fermented Rice Bran in a Japanese Fermented Seafood Dish.</title>
        <authorList>
            <person name="Akuzawa S."/>
            <person name="Nagaoka J."/>
            <person name="Kanekatsu M."/>
            <person name="Kubota E."/>
            <person name="Ohtake R."/>
            <person name="Suzuki T."/>
            <person name="Kanesaki Y."/>
        </authorList>
    </citation>
    <scope>NUCLEOTIDE SEQUENCE [LARGE SCALE GENOMIC DNA]</scope>
    <source>
        <strain evidence="2 3">Heshi-A3</strain>
    </source>
</reference>
<evidence type="ECO:0008006" key="4">
    <source>
        <dbReference type="Google" id="ProtNLM"/>
    </source>
</evidence>
<dbReference type="NCBIfam" id="NF038403">
    <property type="entry name" value="perm_prefix_1"/>
    <property type="match status" value="1"/>
</dbReference>
<feature type="transmembrane region" description="Helical" evidence="1">
    <location>
        <begin position="195"/>
        <end position="215"/>
    </location>
</feature>
<dbReference type="Proteomes" id="UP000069697">
    <property type="component" value="Unassembled WGS sequence"/>
</dbReference>
<keyword evidence="1" id="KW-1133">Transmembrane helix</keyword>
<evidence type="ECO:0000313" key="2">
    <source>
        <dbReference type="EMBL" id="GAS85030.1"/>
    </source>
</evidence>
<keyword evidence="1" id="KW-0812">Transmembrane</keyword>
<dbReference type="InterPro" id="IPR047928">
    <property type="entry name" value="Perm_prefix_1"/>
</dbReference>
<dbReference type="AlphaFoldDB" id="A0A100VS49"/>